<evidence type="ECO:0000313" key="14">
    <source>
        <dbReference type="Proteomes" id="UP001449225"/>
    </source>
</evidence>
<name>A0ABU9TSK0_9GAMM</name>
<organism evidence="13 14">
    <name type="scientific">Neptuniibacter pectenicola</name>
    <dbReference type="NCBI Taxonomy" id="1806669"/>
    <lineage>
        <taxon>Bacteria</taxon>
        <taxon>Pseudomonadati</taxon>
        <taxon>Pseudomonadota</taxon>
        <taxon>Gammaproteobacteria</taxon>
        <taxon>Oceanospirillales</taxon>
        <taxon>Oceanospirillaceae</taxon>
        <taxon>Neptuniibacter</taxon>
    </lineage>
</organism>
<feature type="domain" description="HAMP" evidence="12">
    <location>
        <begin position="302"/>
        <end position="354"/>
    </location>
</feature>
<sequence length="580" mass="64326">MSHDHSVVRHIRSQESDTAVDVDVVPYGTSKNRLASKYLWLSLLVALIPLIGFASLYDSYFSQLVTRLTEEQLATRVAATQNEFRVFIRERKFELLALADQFDNPNLFVPSGRQKISSELESLLRLQVDARSVYGVVFFDEKGEVVWTFPEERQAALTGLESISEFEGTELIGPSPFSIEQPSGVVLRIAEHLAPRSGRKGSIGFFLRFNSLTEILQGLDQGTAFRVLLQAGDGQAYDVVGQPVTMTKVATQRFSLLPGWSLLVMQDRELVMSPVERMRYWLIILMIFTVAGLFWLHMSISRRLNRQVESLIDSVEKVALGNLETPVANVQGVEMLRLRQAIERMRRQLKTFIRSTLAIERQATLGQLAAGLAHDIRNPLTTIRTTVAALARRETNPENKEMMGLVEEEIDRVNDVLENLLNFARPRDPLASKIDAKELLNGIVALVGASARNQSIELRVTCASSLAFWADEGHVRQVLMNLLLNALEAMSVQGRLIQLDACQKGDEVALSVCDDGQGMPEDILAHIMEPFYTTKSAGTGLGLAICNTLIKSNGGRMSIDSIKGKGTTVTVFLPVAKAQG</sequence>
<dbReference type="Gene3D" id="3.30.565.10">
    <property type="entry name" value="Histidine kinase-like ATPase, C-terminal domain"/>
    <property type="match status" value="1"/>
</dbReference>
<proteinExistence type="predicted"/>
<dbReference type="Proteomes" id="UP001449225">
    <property type="component" value="Unassembled WGS sequence"/>
</dbReference>
<dbReference type="InterPro" id="IPR003594">
    <property type="entry name" value="HATPase_dom"/>
</dbReference>
<evidence type="ECO:0000256" key="4">
    <source>
        <dbReference type="ARBA" id="ARBA00022553"/>
    </source>
</evidence>
<evidence type="ECO:0000256" key="3">
    <source>
        <dbReference type="ARBA" id="ARBA00012438"/>
    </source>
</evidence>
<dbReference type="Pfam" id="PF00672">
    <property type="entry name" value="HAMP"/>
    <property type="match status" value="1"/>
</dbReference>
<dbReference type="PRINTS" id="PR00344">
    <property type="entry name" value="BCTRLSENSOR"/>
</dbReference>
<dbReference type="InterPro" id="IPR003660">
    <property type="entry name" value="HAMP_dom"/>
</dbReference>
<evidence type="ECO:0000256" key="1">
    <source>
        <dbReference type="ARBA" id="ARBA00000085"/>
    </source>
</evidence>
<dbReference type="CDD" id="cd00075">
    <property type="entry name" value="HATPase"/>
    <property type="match status" value="1"/>
</dbReference>
<evidence type="ECO:0000256" key="8">
    <source>
        <dbReference type="ARBA" id="ARBA00022840"/>
    </source>
</evidence>
<evidence type="ECO:0000256" key="10">
    <source>
        <dbReference type="SAM" id="Phobius"/>
    </source>
</evidence>
<dbReference type="PROSITE" id="PS50109">
    <property type="entry name" value="HIS_KIN"/>
    <property type="match status" value="1"/>
</dbReference>
<reference evidence="13 14" key="1">
    <citation type="submission" date="2024-03" db="EMBL/GenBank/DDBJ databases">
        <title>Community enrichment and isolation of bacterial strains for fucoidan degradation.</title>
        <authorList>
            <person name="Sichert A."/>
        </authorList>
    </citation>
    <scope>NUCLEOTIDE SEQUENCE [LARGE SCALE GENOMIC DNA]</scope>
    <source>
        <strain evidence="13 14">AS76</strain>
    </source>
</reference>
<gene>
    <name evidence="13" type="ORF">WNY58_09890</name>
</gene>
<dbReference type="Pfam" id="PF02518">
    <property type="entry name" value="HATPase_c"/>
    <property type="match status" value="1"/>
</dbReference>
<dbReference type="SMART" id="SM00387">
    <property type="entry name" value="HATPase_c"/>
    <property type="match status" value="1"/>
</dbReference>
<dbReference type="InterPro" id="IPR005467">
    <property type="entry name" value="His_kinase_dom"/>
</dbReference>
<comment type="catalytic activity">
    <reaction evidence="1">
        <text>ATP + protein L-histidine = ADP + protein N-phospho-L-histidine.</text>
        <dbReference type="EC" id="2.7.13.3"/>
    </reaction>
</comment>
<evidence type="ECO:0000259" key="12">
    <source>
        <dbReference type="PROSITE" id="PS50885"/>
    </source>
</evidence>
<dbReference type="RefSeq" id="WP_342854426.1">
    <property type="nucleotide sequence ID" value="NZ_JBBMRA010000008.1"/>
</dbReference>
<dbReference type="CDD" id="cd00082">
    <property type="entry name" value="HisKA"/>
    <property type="match status" value="1"/>
</dbReference>
<dbReference type="PANTHER" id="PTHR43065">
    <property type="entry name" value="SENSOR HISTIDINE KINASE"/>
    <property type="match status" value="1"/>
</dbReference>
<dbReference type="Pfam" id="PF00512">
    <property type="entry name" value="HisKA"/>
    <property type="match status" value="1"/>
</dbReference>
<feature type="domain" description="Histidine kinase" evidence="11">
    <location>
        <begin position="371"/>
        <end position="577"/>
    </location>
</feature>
<dbReference type="PANTHER" id="PTHR43065:SF10">
    <property type="entry name" value="PEROXIDE STRESS-ACTIVATED HISTIDINE KINASE MAK3"/>
    <property type="match status" value="1"/>
</dbReference>
<evidence type="ECO:0000259" key="11">
    <source>
        <dbReference type="PROSITE" id="PS50109"/>
    </source>
</evidence>
<dbReference type="InterPro" id="IPR004358">
    <property type="entry name" value="Sig_transdc_His_kin-like_C"/>
</dbReference>
<evidence type="ECO:0000313" key="13">
    <source>
        <dbReference type="EMBL" id="MEM5536699.1"/>
    </source>
</evidence>
<keyword evidence="5" id="KW-0808">Transferase</keyword>
<feature type="transmembrane region" description="Helical" evidence="10">
    <location>
        <begin position="278"/>
        <end position="296"/>
    </location>
</feature>
<accession>A0ABU9TSK0</accession>
<keyword evidence="6" id="KW-0547">Nucleotide-binding</keyword>
<dbReference type="Gene3D" id="6.10.340.10">
    <property type="match status" value="1"/>
</dbReference>
<dbReference type="SMART" id="SM00304">
    <property type="entry name" value="HAMP"/>
    <property type="match status" value="1"/>
</dbReference>
<keyword evidence="10" id="KW-0812">Transmembrane</keyword>
<evidence type="ECO:0000256" key="6">
    <source>
        <dbReference type="ARBA" id="ARBA00022741"/>
    </source>
</evidence>
<dbReference type="InterPro" id="IPR036097">
    <property type="entry name" value="HisK_dim/P_sf"/>
</dbReference>
<protein>
    <recommendedName>
        <fullName evidence="3">histidine kinase</fullName>
        <ecNumber evidence="3">2.7.13.3</ecNumber>
    </recommendedName>
</protein>
<dbReference type="EC" id="2.7.13.3" evidence="3"/>
<keyword evidence="10" id="KW-0472">Membrane</keyword>
<evidence type="ECO:0000256" key="9">
    <source>
        <dbReference type="ARBA" id="ARBA00023012"/>
    </source>
</evidence>
<dbReference type="EMBL" id="JBBMRA010000008">
    <property type="protein sequence ID" value="MEM5536699.1"/>
    <property type="molecule type" value="Genomic_DNA"/>
</dbReference>
<keyword evidence="7" id="KW-0418">Kinase</keyword>
<keyword evidence="10" id="KW-1133">Transmembrane helix</keyword>
<dbReference type="PROSITE" id="PS50885">
    <property type="entry name" value="HAMP"/>
    <property type="match status" value="1"/>
</dbReference>
<evidence type="ECO:0000256" key="7">
    <source>
        <dbReference type="ARBA" id="ARBA00022777"/>
    </source>
</evidence>
<dbReference type="Gene3D" id="1.10.287.130">
    <property type="match status" value="1"/>
</dbReference>
<keyword evidence="9" id="KW-0902">Two-component regulatory system</keyword>
<keyword evidence="14" id="KW-1185">Reference proteome</keyword>
<comment type="caution">
    <text evidence="13">The sequence shown here is derived from an EMBL/GenBank/DDBJ whole genome shotgun (WGS) entry which is preliminary data.</text>
</comment>
<keyword evidence="8 13" id="KW-0067">ATP-binding</keyword>
<comment type="subcellular location">
    <subcellularLocation>
        <location evidence="2">Membrane</location>
    </subcellularLocation>
</comment>
<dbReference type="SUPFAM" id="SSF55874">
    <property type="entry name" value="ATPase domain of HSP90 chaperone/DNA topoisomerase II/histidine kinase"/>
    <property type="match status" value="1"/>
</dbReference>
<dbReference type="InterPro" id="IPR003661">
    <property type="entry name" value="HisK_dim/P_dom"/>
</dbReference>
<feature type="transmembrane region" description="Helical" evidence="10">
    <location>
        <begin position="38"/>
        <end position="57"/>
    </location>
</feature>
<evidence type="ECO:0000256" key="2">
    <source>
        <dbReference type="ARBA" id="ARBA00004370"/>
    </source>
</evidence>
<dbReference type="GO" id="GO:0005524">
    <property type="term" value="F:ATP binding"/>
    <property type="evidence" value="ECO:0007669"/>
    <property type="project" value="UniProtKB-KW"/>
</dbReference>
<keyword evidence="4" id="KW-0597">Phosphoprotein</keyword>
<dbReference type="SUPFAM" id="SSF47384">
    <property type="entry name" value="Homodimeric domain of signal transducing histidine kinase"/>
    <property type="match status" value="1"/>
</dbReference>
<dbReference type="InterPro" id="IPR036890">
    <property type="entry name" value="HATPase_C_sf"/>
</dbReference>
<evidence type="ECO:0000256" key="5">
    <source>
        <dbReference type="ARBA" id="ARBA00022679"/>
    </source>
</evidence>
<dbReference type="SMART" id="SM00388">
    <property type="entry name" value="HisKA"/>
    <property type="match status" value="1"/>
</dbReference>